<gene>
    <name evidence="6" type="ORF">E1B28_006335</name>
</gene>
<dbReference type="PANTHER" id="PTHR12714">
    <property type="entry name" value="PROTEIN-S ISOPRENYLCYSTEINE O-METHYLTRANSFERASE"/>
    <property type="match status" value="1"/>
</dbReference>
<dbReference type="EC" id="2.1.1.100" evidence="5"/>
<comment type="catalytic activity">
    <reaction evidence="5">
        <text>[protein]-C-terminal S-[(2E,6E)-farnesyl]-L-cysteine + S-adenosyl-L-methionine = [protein]-C-terminal S-[(2E,6E)-farnesyl]-L-cysteine methyl ester + S-adenosyl-L-homocysteine</text>
        <dbReference type="Rhea" id="RHEA:21672"/>
        <dbReference type="Rhea" id="RHEA-COMP:12125"/>
        <dbReference type="Rhea" id="RHEA-COMP:12126"/>
        <dbReference type="ChEBI" id="CHEBI:57856"/>
        <dbReference type="ChEBI" id="CHEBI:59789"/>
        <dbReference type="ChEBI" id="CHEBI:90510"/>
        <dbReference type="ChEBI" id="CHEBI:90511"/>
        <dbReference type="EC" id="2.1.1.100"/>
    </reaction>
</comment>
<feature type="transmembrane region" description="Helical" evidence="5">
    <location>
        <begin position="80"/>
        <end position="97"/>
    </location>
</feature>
<keyword evidence="5" id="KW-0949">S-adenosyl-L-methionine</keyword>
<evidence type="ECO:0000256" key="3">
    <source>
        <dbReference type="ARBA" id="ARBA00022989"/>
    </source>
</evidence>
<dbReference type="Gene3D" id="1.20.120.1630">
    <property type="match status" value="1"/>
</dbReference>
<dbReference type="Pfam" id="PF04140">
    <property type="entry name" value="ICMT"/>
    <property type="match status" value="1"/>
</dbReference>
<comment type="caution">
    <text evidence="6">The sequence shown here is derived from an EMBL/GenBank/DDBJ whole genome shotgun (WGS) entry which is preliminary data.</text>
</comment>
<evidence type="ECO:0000256" key="5">
    <source>
        <dbReference type="RuleBase" id="RU362022"/>
    </source>
</evidence>
<evidence type="ECO:0000256" key="4">
    <source>
        <dbReference type="ARBA" id="ARBA00023136"/>
    </source>
</evidence>
<dbReference type="GO" id="GO:0032259">
    <property type="term" value="P:methylation"/>
    <property type="evidence" value="ECO:0007669"/>
    <property type="project" value="UniProtKB-KW"/>
</dbReference>
<feature type="transmembrane region" description="Helical" evidence="5">
    <location>
        <begin position="213"/>
        <end position="233"/>
    </location>
</feature>
<keyword evidence="7" id="KW-1185">Reference proteome</keyword>
<protein>
    <recommendedName>
        <fullName evidence="5">Protein-S-isoprenylcysteine O-methyltransferase</fullName>
        <ecNumber evidence="5">2.1.1.100</ecNumber>
    </recommendedName>
</protein>
<dbReference type="AlphaFoldDB" id="A0A9P7S550"/>
<organism evidence="6 7">
    <name type="scientific">Marasmius oreades</name>
    <name type="common">fairy-ring Marasmius</name>
    <dbReference type="NCBI Taxonomy" id="181124"/>
    <lineage>
        <taxon>Eukaryota</taxon>
        <taxon>Fungi</taxon>
        <taxon>Dikarya</taxon>
        <taxon>Basidiomycota</taxon>
        <taxon>Agaricomycotina</taxon>
        <taxon>Agaricomycetes</taxon>
        <taxon>Agaricomycetidae</taxon>
        <taxon>Agaricales</taxon>
        <taxon>Marasmiineae</taxon>
        <taxon>Marasmiaceae</taxon>
        <taxon>Marasmius</taxon>
    </lineage>
</organism>
<evidence type="ECO:0000313" key="7">
    <source>
        <dbReference type="Proteomes" id="UP001049176"/>
    </source>
</evidence>
<dbReference type="OrthoDB" id="422086at2759"/>
<dbReference type="GO" id="GO:0004671">
    <property type="term" value="F:protein C-terminal S-isoprenylcysteine carboxyl O-methyltransferase activity"/>
    <property type="evidence" value="ECO:0007669"/>
    <property type="project" value="UniProtKB-EC"/>
</dbReference>
<dbReference type="RefSeq" id="XP_043012079.1">
    <property type="nucleotide sequence ID" value="XM_043150988.1"/>
</dbReference>
<evidence type="ECO:0000256" key="1">
    <source>
        <dbReference type="ARBA" id="ARBA00004141"/>
    </source>
</evidence>
<dbReference type="Proteomes" id="UP001049176">
    <property type="component" value="Chromosome 3"/>
</dbReference>
<dbReference type="EMBL" id="CM032183">
    <property type="protein sequence ID" value="KAG7095609.1"/>
    <property type="molecule type" value="Genomic_DNA"/>
</dbReference>
<name>A0A9P7S550_9AGAR</name>
<dbReference type="GO" id="GO:0005789">
    <property type="term" value="C:endoplasmic reticulum membrane"/>
    <property type="evidence" value="ECO:0007669"/>
    <property type="project" value="UniProtKB-SubCell"/>
</dbReference>
<keyword evidence="2 5" id="KW-0812">Transmembrane</keyword>
<proteinExistence type="inferred from homology"/>
<comment type="similarity">
    <text evidence="5">Belongs to the class VI-like SAM-binding methyltransferase superfamily. Isoprenylcysteine carboxyl methyltransferase family.</text>
</comment>
<dbReference type="GeneID" id="66075411"/>
<dbReference type="PANTHER" id="PTHR12714:SF9">
    <property type="entry name" value="PROTEIN-S-ISOPRENYLCYSTEINE O-METHYLTRANSFERASE"/>
    <property type="match status" value="1"/>
</dbReference>
<comment type="subcellular location">
    <subcellularLocation>
        <location evidence="5">Endoplasmic reticulum membrane</location>
        <topology evidence="5">Multi-pass membrane protein</topology>
    </subcellularLocation>
    <subcellularLocation>
        <location evidence="1">Membrane</location>
        <topology evidence="1">Multi-pass membrane protein</topology>
    </subcellularLocation>
</comment>
<keyword evidence="3 5" id="KW-1133">Transmembrane helix</keyword>
<keyword evidence="5" id="KW-0489">Methyltransferase</keyword>
<keyword evidence="4 5" id="KW-0472">Membrane</keyword>
<feature type="transmembrane region" description="Helical" evidence="5">
    <location>
        <begin position="103"/>
        <end position="121"/>
    </location>
</feature>
<evidence type="ECO:0000313" key="6">
    <source>
        <dbReference type="EMBL" id="KAG7095609.1"/>
    </source>
</evidence>
<feature type="transmembrane region" description="Helical" evidence="5">
    <location>
        <begin position="159"/>
        <end position="182"/>
    </location>
</feature>
<keyword evidence="5" id="KW-0256">Endoplasmic reticulum</keyword>
<sequence length="267" mass="30113">MQRWYSTLQTRPRGNRRAAGRQNVLIISSSSYHGTTWGINLAMTSPNPPPPPNERVERVGVENKYLPWFTTWVPAIGKKTFWVLALCESATILGIIQSPSKPFITPISVITSFMTVAGALIRRSCYHHLSTLFTFDLAIRPDHRLVTSGPYALVRHPSYVGAILSGVGAVMFTLGSRGSWFMECSGMVPISLKSSFGPGLEESYTLFPQSNRYFTSFFVLGTLVGVMALIILVPRMTKEDEMMKQKFGKEWEEWRARVRWRIVPGIY</sequence>
<dbReference type="InterPro" id="IPR007269">
    <property type="entry name" value="ICMT_MeTrfase"/>
</dbReference>
<keyword evidence="5" id="KW-0808">Transferase</keyword>
<evidence type="ECO:0000256" key="2">
    <source>
        <dbReference type="ARBA" id="ARBA00022692"/>
    </source>
</evidence>
<reference evidence="6" key="1">
    <citation type="journal article" date="2021" name="Genome Biol. Evol.">
        <title>The assembled and annotated genome of the fairy-ring fungus Marasmius oreades.</title>
        <authorList>
            <person name="Hiltunen M."/>
            <person name="Ament-Velasquez S.L."/>
            <person name="Johannesson H."/>
        </authorList>
    </citation>
    <scope>NUCLEOTIDE SEQUENCE</scope>
    <source>
        <strain evidence="6">03SP1</strain>
    </source>
</reference>
<accession>A0A9P7S550</accession>